<dbReference type="EMBL" id="FQTV01000009">
    <property type="protein sequence ID" value="SHF48140.1"/>
    <property type="molecule type" value="Genomic_DNA"/>
</dbReference>
<dbReference type="Proteomes" id="UP000184509">
    <property type="component" value="Unassembled WGS sequence"/>
</dbReference>
<accession>A0A1M5C0E6</accession>
<proteinExistence type="predicted"/>
<dbReference type="AlphaFoldDB" id="A0A1M5C0E6"/>
<evidence type="ECO:0000313" key="2">
    <source>
        <dbReference type="Proteomes" id="UP000184509"/>
    </source>
</evidence>
<dbReference type="RefSeq" id="WP_073401650.1">
    <property type="nucleotide sequence ID" value="NZ_FQTV01000009.1"/>
</dbReference>
<dbReference type="OrthoDB" id="1117670at2"/>
<sequence>MLHHSSFSSISKCYNYSSYVLGLLSVFLLLTFTGCTETIDIDTDNSKPVIVIYGTITDQLTYQEIHISSSAGYFDNKTNPKISRAKVTITSGNNVYTLTEVSDTPGLYKTTTKMAGIPGNTYKLKVEVDYNSDGVNEEYTSSAYMESKVSLDSINIKRQLVSQYNYFSVNLYAQDSSDEDYYLCRYQINDSIYNKISRYIVFDDTSVNGQYINGLPIEYFPDVKDKSKFSDDDIKNMTFMADNDSVKFELCHITKGYYRFLQQCQFEKDGEDPFFGGPLSNIETNISNGGVGYFAAFAISEARDVAPKQD</sequence>
<dbReference type="Pfam" id="PF14054">
    <property type="entry name" value="DUF4249"/>
    <property type="match status" value="1"/>
</dbReference>
<protein>
    <recommendedName>
        <fullName evidence="3">DUF4249 domain-containing protein</fullName>
    </recommendedName>
</protein>
<reference evidence="1 2" key="1">
    <citation type="submission" date="2016-11" db="EMBL/GenBank/DDBJ databases">
        <authorList>
            <person name="Jaros S."/>
            <person name="Januszkiewicz K."/>
            <person name="Wedrychowicz H."/>
        </authorList>
    </citation>
    <scope>NUCLEOTIDE SEQUENCE [LARGE SCALE GENOMIC DNA]</scope>
    <source>
        <strain evidence="1 2">DSM 26991</strain>
    </source>
</reference>
<gene>
    <name evidence="1" type="ORF">SAMN05444405_10956</name>
</gene>
<keyword evidence="2" id="KW-1185">Reference proteome</keyword>
<evidence type="ECO:0000313" key="1">
    <source>
        <dbReference type="EMBL" id="SHF48140.1"/>
    </source>
</evidence>
<organism evidence="1 2">
    <name type="scientific">Bacteroides luti</name>
    <dbReference type="NCBI Taxonomy" id="1297750"/>
    <lineage>
        <taxon>Bacteria</taxon>
        <taxon>Pseudomonadati</taxon>
        <taxon>Bacteroidota</taxon>
        <taxon>Bacteroidia</taxon>
        <taxon>Bacteroidales</taxon>
        <taxon>Bacteroidaceae</taxon>
        <taxon>Bacteroides</taxon>
    </lineage>
</organism>
<dbReference type="STRING" id="1297750.SAMN05444405_10956"/>
<name>A0A1M5C0E6_9BACE</name>
<evidence type="ECO:0008006" key="3">
    <source>
        <dbReference type="Google" id="ProtNLM"/>
    </source>
</evidence>
<dbReference type="InterPro" id="IPR025345">
    <property type="entry name" value="DUF4249"/>
</dbReference>